<dbReference type="GO" id="GO:0009279">
    <property type="term" value="C:cell outer membrane"/>
    <property type="evidence" value="ECO:0007669"/>
    <property type="project" value="UniProtKB-SubCell"/>
</dbReference>
<keyword evidence="2 8" id="KW-0732">Signal</keyword>
<dbReference type="GO" id="GO:0051301">
    <property type="term" value="P:cell division"/>
    <property type="evidence" value="ECO:0007669"/>
    <property type="project" value="UniProtKB-UniRule"/>
</dbReference>
<evidence type="ECO:0000256" key="3">
    <source>
        <dbReference type="ARBA" id="ARBA00023136"/>
    </source>
</evidence>
<keyword evidence="3 8" id="KW-0472">Membrane</keyword>
<reference evidence="11 12" key="1">
    <citation type="submission" date="2020-04" db="EMBL/GenBank/DDBJ databases">
        <authorList>
            <person name="De Canck E."/>
        </authorList>
    </citation>
    <scope>NUCLEOTIDE SEQUENCE [LARGE SCALE GENOMIC DNA]</scope>
    <source>
        <strain evidence="11 12">LMG 28138</strain>
    </source>
</reference>
<evidence type="ECO:0000313" key="12">
    <source>
        <dbReference type="Proteomes" id="UP000494115"/>
    </source>
</evidence>
<keyword evidence="7 8" id="KW-0131">Cell cycle</keyword>
<evidence type="ECO:0000256" key="2">
    <source>
        <dbReference type="ARBA" id="ARBA00022729"/>
    </source>
</evidence>
<dbReference type="NCBIfam" id="TIGR02802">
    <property type="entry name" value="Pal_lipo"/>
    <property type="match status" value="1"/>
</dbReference>
<dbReference type="EMBL" id="CADIKM010000016">
    <property type="protein sequence ID" value="CAB3792703.1"/>
    <property type="molecule type" value="Genomic_DNA"/>
</dbReference>
<dbReference type="PRINTS" id="PR01021">
    <property type="entry name" value="OMPADOMAIN"/>
</dbReference>
<dbReference type="CDD" id="cd07185">
    <property type="entry name" value="OmpA_C-like"/>
    <property type="match status" value="1"/>
</dbReference>
<feature type="signal peptide" evidence="9">
    <location>
        <begin position="1"/>
        <end position="19"/>
    </location>
</feature>
<evidence type="ECO:0000256" key="9">
    <source>
        <dbReference type="SAM" id="SignalP"/>
    </source>
</evidence>
<dbReference type="SUPFAM" id="SSF103088">
    <property type="entry name" value="OmpA-like"/>
    <property type="match status" value="1"/>
</dbReference>
<dbReference type="PROSITE" id="PS51123">
    <property type="entry name" value="OMPA_2"/>
    <property type="match status" value="1"/>
</dbReference>
<dbReference type="Proteomes" id="UP000494115">
    <property type="component" value="Unassembled WGS sequence"/>
</dbReference>
<comment type="subunit">
    <text evidence="8">The Tol-Pal system is composed of five core proteins: the inner membrane proteins TolA, TolQ and TolR, the periplasmic protein TolB and the outer membrane protein Pal. They form a network linking the inner and outer membranes and the peptidoglycan layer.</text>
</comment>
<dbReference type="HAMAP" id="MF_02204">
    <property type="entry name" value="Pal"/>
    <property type="match status" value="1"/>
</dbReference>
<feature type="chain" id="PRO_5028910024" description="Peptidoglycan-associated lipoprotein" evidence="9">
    <location>
        <begin position="20"/>
        <end position="182"/>
    </location>
</feature>
<evidence type="ECO:0000256" key="6">
    <source>
        <dbReference type="ARBA" id="ARBA00023288"/>
    </source>
</evidence>
<evidence type="ECO:0000256" key="4">
    <source>
        <dbReference type="ARBA" id="ARBA00023139"/>
    </source>
</evidence>
<dbReference type="InterPro" id="IPR006665">
    <property type="entry name" value="OmpA-like"/>
</dbReference>
<dbReference type="RefSeq" id="WP_175105907.1">
    <property type="nucleotide sequence ID" value="NZ_CADIKM010000016.1"/>
</dbReference>
<accession>A0A6S7B9G7</accession>
<dbReference type="InterPro" id="IPR039001">
    <property type="entry name" value="Pal"/>
</dbReference>
<evidence type="ECO:0000256" key="7">
    <source>
        <dbReference type="ARBA" id="ARBA00023306"/>
    </source>
</evidence>
<comment type="function">
    <text evidence="8">Part of the Tol-Pal system, which plays a role in outer membrane invagination during cell division and is important for maintaining outer membrane integrity.</text>
</comment>
<dbReference type="InterPro" id="IPR050330">
    <property type="entry name" value="Bact_OuterMem_StrucFunc"/>
</dbReference>
<evidence type="ECO:0000256" key="8">
    <source>
        <dbReference type="HAMAP-Rule" id="MF_02204"/>
    </source>
</evidence>
<dbReference type="InterPro" id="IPR036737">
    <property type="entry name" value="OmpA-like_sf"/>
</dbReference>
<evidence type="ECO:0000313" key="11">
    <source>
        <dbReference type="EMBL" id="CAB3792703.1"/>
    </source>
</evidence>
<dbReference type="AlphaFoldDB" id="A0A6S7B9G7"/>
<evidence type="ECO:0000259" key="10">
    <source>
        <dbReference type="PROSITE" id="PS51123"/>
    </source>
</evidence>
<gene>
    <name evidence="11" type="primary">pal_4</name>
    <name evidence="8" type="synonym">pal</name>
    <name evidence="11" type="ORF">LMG28138_03379</name>
</gene>
<dbReference type="PANTHER" id="PTHR30329:SF21">
    <property type="entry name" value="LIPOPROTEIN YIAD-RELATED"/>
    <property type="match status" value="1"/>
</dbReference>
<keyword evidence="1 8" id="KW-0132">Cell division</keyword>
<dbReference type="Pfam" id="PF00691">
    <property type="entry name" value="OmpA"/>
    <property type="match status" value="1"/>
</dbReference>
<sequence>MKKSRFSVLAIAVCTLALTACHSKVSLDEKTAPASSASASQDASLPGAAAPGVAVSAPGVQTDALHDPASPLSRRSFYFDLDSYAVNTDDRSTLTAHAKYLLSDPKRHLLIQGNTDERGTTEYNLALGQKRSEAVMRTLETLGVPDSQLEAVSFGKEKPLVDGHDEAAWSKNRRVDLVYVAH</sequence>
<comment type="subcellular location">
    <subcellularLocation>
        <location evidence="8">Cell outer membrane</location>
        <topology evidence="8">Lipid-anchor</topology>
    </subcellularLocation>
</comment>
<protein>
    <recommendedName>
        <fullName evidence="8">Peptidoglycan-associated lipoprotein</fullName>
        <shortName evidence="8">PAL</shortName>
    </recommendedName>
</protein>
<dbReference type="PANTHER" id="PTHR30329">
    <property type="entry name" value="STATOR ELEMENT OF FLAGELLAR MOTOR COMPLEX"/>
    <property type="match status" value="1"/>
</dbReference>
<dbReference type="InterPro" id="IPR014169">
    <property type="entry name" value="Pal_lipo_C"/>
</dbReference>
<dbReference type="Gene3D" id="3.30.1330.60">
    <property type="entry name" value="OmpA-like domain"/>
    <property type="match status" value="1"/>
</dbReference>
<name>A0A6S7B9G7_9BURK</name>
<keyword evidence="12" id="KW-1185">Reference proteome</keyword>
<organism evidence="11 12">
    <name type="scientific">Pararobbsia alpina</name>
    <dbReference type="NCBI Taxonomy" id="621374"/>
    <lineage>
        <taxon>Bacteria</taxon>
        <taxon>Pseudomonadati</taxon>
        <taxon>Pseudomonadota</taxon>
        <taxon>Betaproteobacteria</taxon>
        <taxon>Burkholderiales</taxon>
        <taxon>Burkholderiaceae</taxon>
        <taxon>Pararobbsia</taxon>
    </lineage>
</organism>
<evidence type="ECO:0000256" key="5">
    <source>
        <dbReference type="ARBA" id="ARBA00023237"/>
    </source>
</evidence>
<evidence type="ECO:0000256" key="1">
    <source>
        <dbReference type="ARBA" id="ARBA00022618"/>
    </source>
</evidence>
<comment type="similarity">
    <text evidence="8">Belongs to the Pal lipoprotein family.</text>
</comment>
<keyword evidence="6 8" id="KW-0449">Lipoprotein</keyword>
<keyword evidence="4 8" id="KW-0564">Palmitate</keyword>
<keyword evidence="5 8" id="KW-0998">Cell outer membrane</keyword>
<dbReference type="PROSITE" id="PS51257">
    <property type="entry name" value="PROKAR_LIPOPROTEIN"/>
    <property type="match status" value="1"/>
</dbReference>
<proteinExistence type="inferred from homology"/>
<feature type="domain" description="OmpA-like" evidence="10">
    <location>
        <begin position="66"/>
        <end position="182"/>
    </location>
</feature>
<dbReference type="InterPro" id="IPR006664">
    <property type="entry name" value="OMP_bac"/>
</dbReference>